<dbReference type="Pfam" id="PF04367">
    <property type="entry name" value="DUF502"/>
    <property type="match status" value="1"/>
</dbReference>
<dbReference type="OrthoDB" id="156682at2157"/>
<feature type="region of interest" description="Disordered" evidence="1">
    <location>
        <begin position="215"/>
        <end position="249"/>
    </location>
</feature>
<dbReference type="RefSeq" id="WP_086888959.1">
    <property type="nucleotide sequence ID" value="NZ_CP019893.1"/>
</dbReference>
<evidence type="ECO:0008006" key="5">
    <source>
        <dbReference type="Google" id="ProtNLM"/>
    </source>
</evidence>
<gene>
    <name evidence="3" type="ORF">B1756_13200</name>
</gene>
<keyword evidence="2" id="KW-0472">Membrane</keyword>
<sequence>MASWKRDFASGLIVLGPILITLYVIYWLYGLVAGVTPGLILSPADLEPLVPGGSEQAQQTRTQLAQFVRVVVTLTVFIILTLSVGYLMRTTVGGLAERIVDNVANRVPVMRVVYNASKMAAETAFGEQESLQKPVKLEVWDGLRMTAFKTGKTTDDGREVLFLPTSPNITTGFVIEVHPDRFEDIDEDVEDALTRVLSAGFGDADRRGLEGGVPIDVIDEAATSGSGSGGRGSDSRDARDASGSEANDD</sequence>
<keyword evidence="4" id="KW-1185">Reference proteome</keyword>
<dbReference type="PANTHER" id="PTHR31876:SF26">
    <property type="entry name" value="PROTEIN LIKE COV 2"/>
    <property type="match status" value="1"/>
</dbReference>
<dbReference type="AlphaFoldDB" id="A0A2Z2HXZ4"/>
<feature type="transmembrane region" description="Helical" evidence="2">
    <location>
        <begin position="67"/>
        <end position="88"/>
    </location>
</feature>
<evidence type="ECO:0000313" key="3">
    <source>
        <dbReference type="EMBL" id="ARS90587.1"/>
    </source>
</evidence>
<proteinExistence type="predicted"/>
<keyword evidence="2" id="KW-1133">Transmembrane helix</keyword>
<dbReference type="InterPro" id="IPR007462">
    <property type="entry name" value="COV1-like"/>
</dbReference>
<dbReference type="EMBL" id="CP019893">
    <property type="protein sequence ID" value="ARS90587.1"/>
    <property type="molecule type" value="Genomic_DNA"/>
</dbReference>
<evidence type="ECO:0000256" key="2">
    <source>
        <dbReference type="SAM" id="Phobius"/>
    </source>
</evidence>
<evidence type="ECO:0000313" key="4">
    <source>
        <dbReference type="Proteomes" id="UP000250088"/>
    </source>
</evidence>
<dbReference type="PANTHER" id="PTHR31876">
    <property type="entry name" value="COV-LIKE PROTEIN 1"/>
    <property type="match status" value="1"/>
</dbReference>
<accession>A0A2Z2HXZ4</accession>
<protein>
    <recommendedName>
        <fullName evidence="5">DUF502 domain-containing protein</fullName>
    </recommendedName>
</protein>
<organism evidence="3 4">
    <name type="scientific">Natrarchaeobaculum aegyptiacum</name>
    <dbReference type="NCBI Taxonomy" id="745377"/>
    <lineage>
        <taxon>Archaea</taxon>
        <taxon>Methanobacteriati</taxon>
        <taxon>Methanobacteriota</taxon>
        <taxon>Stenosarchaea group</taxon>
        <taxon>Halobacteria</taxon>
        <taxon>Halobacteriales</taxon>
        <taxon>Natrialbaceae</taxon>
        <taxon>Natrarchaeobaculum</taxon>
    </lineage>
</organism>
<evidence type="ECO:0000256" key="1">
    <source>
        <dbReference type="SAM" id="MobiDB-lite"/>
    </source>
</evidence>
<dbReference type="Proteomes" id="UP000250088">
    <property type="component" value="Chromosome"/>
</dbReference>
<reference evidence="4" key="1">
    <citation type="submission" date="2017-02" db="EMBL/GenBank/DDBJ databases">
        <title>Natronthermophilus aegyptiacus gen. nov.,sp. nov., an aerobic, extremely halophilic alkalithermophilic archaeon isolated from the athalassohaline Wadi An Natrun, Egypt.</title>
        <authorList>
            <person name="Zhao B."/>
        </authorList>
    </citation>
    <scope>NUCLEOTIDE SEQUENCE [LARGE SCALE GENOMIC DNA]</scope>
    <source>
        <strain evidence="4">JW/NM-HA 15</strain>
    </source>
</reference>
<feature type="transmembrane region" description="Helical" evidence="2">
    <location>
        <begin position="12"/>
        <end position="29"/>
    </location>
</feature>
<keyword evidence="2" id="KW-0812">Transmembrane</keyword>
<feature type="compositionally biased region" description="Basic and acidic residues" evidence="1">
    <location>
        <begin position="233"/>
        <end position="242"/>
    </location>
</feature>
<dbReference type="KEGG" id="naj:B1756_13200"/>
<name>A0A2Z2HXZ4_9EURY</name>
<dbReference type="GeneID" id="32895051"/>